<name>A0AB39SFC7_9ACTN</name>
<reference evidence="2" key="1">
    <citation type="submission" date="2024-07" db="EMBL/GenBank/DDBJ databases">
        <authorList>
            <person name="Yu S.T."/>
        </authorList>
    </citation>
    <scope>NUCLEOTIDE SEQUENCE</scope>
    <source>
        <strain evidence="2">R35</strain>
    </source>
</reference>
<proteinExistence type="predicted"/>
<dbReference type="AlphaFoldDB" id="A0AB39SFC7"/>
<evidence type="ECO:0000256" key="1">
    <source>
        <dbReference type="SAM" id="MobiDB-lite"/>
    </source>
</evidence>
<feature type="region of interest" description="Disordered" evidence="1">
    <location>
        <begin position="1"/>
        <end position="23"/>
    </location>
</feature>
<dbReference type="RefSeq" id="WP_369264016.1">
    <property type="nucleotide sequence ID" value="NZ_CP163440.1"/>
</dbReference>
<protein>
    <submittedName>
        <fullName evidence="2">Uncharacterized protein</fullName>
    </submittedName>
</protein>
<sequence>MTTPGSTPTPTPQPQESSAPPNSYSLVLPPGWARIPLRYGTDGAVQRILDRSFDGMPRDEVFTYRRDLESGLRRRIREAREANGLDLYLPVELMHGMSVPASFLVSETRTPESGDDLDPAELALFLAASETGREVVELDGSTAVRTERTAPADPARGIDFPSRRVDYQVPVPQDSRRWLTIAFSAVGAQDADGELSLLLVDLFDAVMTTLRWSTR</sequence>
<evidence type="ECO:0000313" key="2">
    <source>
        <dbReference type="EMBL" id="XDQ67080.1"/>
    </source>
</evidence>
<accession>A0AB39SFC7</accession>
<gene>
    <name evidence="2" type="ORF">AB5J50_43010</name>
</gene>
<dbReference type="EMBL" id="CP163440">
    <property type="protein sequence ID" value="XDQ67080.1"/>
    <property type="molecule type" value="Genomic_DNA"/>
</dbReference>
<organism evidence="2">
    <name type="scientific">Streptomyces sp. R35</name>
    <dbReference type="NCBI Taxonomy" id="3238630"/>
    <lineage>
        <taxon>Bacteria</taxon>
        <taxon>Bacillati</taxon>
        <taxon>Actinomycetota</taxon>
        <taxon>Actinomycetes</taxon>
        <taxon>Kitasatosporales</taxon>
        <taxon>Streptomycetaceae</taxon>
        <taxon>Streptomyces</taxon>
    </lineage>
</organism>